<evidence type="ECO:0000313" key="8">
    <source>
        <dbReference type="Proteomes" id="UP000694867"/>
    </source>
</evidence>
<keyword evidence="8" id="KW-1185">Reference proteome</keyword>
<proteinExistence type="predicted"/>
<dbReference type="PANTHER" id="PTHR12231">
    <property type="entry name" value="CTX-RELATED TYPE I TRANSMEMBRANE PROTEIN"/>
    <property type="match status" value="1"/>
</dbReference>
<feature type="transmembrane region" description="Helical" evidence="5">
    <location>
        <begin position="897"/>
        <end position="919"/>
    </location>
</feature>
<sequence length="931" mass="104818">MESNSRYLRWLIVLDLASLVVCRTRIDQPPWIRPDTMPEILYQPGTTPRIVHVLCPITGAQANVTWWKGSQLVTVGKELRFRPLTSEHVGKYHCQAENSAGLSKSRDLEVGLAHMPNFVAVAQRLFLMEGQAASISCTAPSGHPTPKVFWNDTGSGLTSRMIVDPDGTLHLPNIVLQDHGAIIECSAEQMGKVHLMKTVELVVSARPQECFEKRRFMYATRNTFLKKYSDAEIYCVVSGPSSPMSWIVPSGVQKALNEDARHLLRIDSSTLATKVRSFNVRCQSDGLENTACVTLTSEPYIPPMKNESRIEGERVVLECDAGGEPKPSIEWFFNGKTVDKRMILGNSIFIPRVTLGDIGVYRCEASNRYGRTHQEVLLNVYRAEPHILVDTECYNTVVGDRLRIPCAALAFKEPLKTWFKNGVGIPGTRNDEFLEFDNVTMANAGNYACRVCEREDRRRCSSYKFEVKVFESTFVRTPEKPTVVSEHEALNISCIPRFADDVIQWRIDGVYKGRGQTFHSKKPRAGTYTCELLRNDVLVTQWDGLVALRSKPAKPRIFNISCGGDGFAHLGWTSAENAVYYEVELLDAQNWQSMDIVTNRTRSKIKLNRCSPCKFRVKSHNEAGFQTSETRHCAPPTKGDTQLLVKEMNITRKARLLSVSWSFPDPRKSCVRVCTHPSGVCLQTEANETTFSLKYTRPNSTFTLSKCDASNSLPPADEISASGYYNCNVVLRISGVLHRQPDSALVLWDFSHDPYCSLTGYLDIDGSESIGVDLHKKQFNLENLEPNRVYCLKLRVFHGDLELRLPSTPDSCFLPGQGWEALESKHLVKLHGDRIILPSNTSLLQLVKGKFEPWVERLSTVHLNMLGDTSIKFLEKSGGLCRVSEAITLKQRESTDWILWLLGVVIVILSVSVTAVVLFRRRSMYYETEVK</sequence>
<evidence type="ECO:0000256" key="1">
    <source>
        <dbReference type="ARBA" id="ARBA00022729"/>
    </source>
</evidence>
<dbReference type="GO" id="GO:0043005">
    <property type="term" value="C:neuron projection"/>
    <property type="evidence" value="ECO:0007669"/>
    <property type="project" value="TreeGrafter"/>
</dbReference>
<dbReference type="InterPro" id="IPR007110">
    <property type="entry name" value="Ig-like_dom"/>
</dbReference>
<feature type="domain" description="Ig-like" evidence="7">
    <location>
        <begin position="299"/>
        <end position="379"/>
    </location>
</feature>
<dbReference type="SUPFAM" id="SSF48726">
    <property type="entry name" value="Immunoglobulin"/>
    <property type="match status" value="4"/>
</dbReference>
<dbReference type="RefSeq" id="XP_028966903.1">
    <property type="nucleotide sequence ID" value="XM_029111070.1"/>
</dbReference>
<dbReference type="Proteomes" id="UP000694867">
    <property type="component" value="Unplaced"/>
</dbReference>
<feature type="chain" id="PRO_5042552245" evidence="6">
    <location>
        <begin position="23"/>
        <end position="931"/>
    </location>
</feature>
<evidence type="ECO:0000256" key="4">
    <source>
        <dbReference type="ARBA" id="ARBA00023319"/>
    </source>
</evidence>
<keyword evidence="5" id="KW-1133">Transmembrane helix</keyword>
<dbReference type="SMART" id="SM00409">
    <property type="entry name" value="IG"/>
    <property type="match status" value="5"/>
</dbReference>
<gene>
    <name evidence="9" type="primary">LOC114828142</name>
</gene>
<dbReference type="InterPro" id="IPR013783">
    <property type="entry name" value="Ig-like_fold"/>
</dbReference>
<dbReference type="SMART" id="SM00408">
    <property type="entry name" value="IGc2"/>
    <property type="match status" value="4"/>
</dbReference>
<dbReference type="InterPro" id="IPR003598">
    <property type="entry name" value="Ig_sub2"/>
</dbReference>
<keyword evidence="1 6" id="KW-0732">Signal</keyword>
<feature type="domain" description="Ig-like" evidence="7">
    <location>
        <begin position="385"/>
        <end position="451"/>
    </location>
</feature>
<dbReference type="InterPro" id="IPR003599">
    <property type="entry name" value="Ig_sub"/>
</dbReference>
<dbReference type="Gene3D" id="2.60.40.10">
    <property type="entry name" value="Immunoglobulins"/>
    <property type="match status" value="4"/>
</dbReference>
<evidence type="ECO:0000256" key="6">
    <source>
        <dbReference type="SAM" id="SignalP"/>
    </source>
</evidence>
<dbReference type="GeneID" id="114828142"/>
<accession>A0AAJ7WI73</accession>
<name>A0AAJ7WI73_9ACAR</name>
<organism evidence="8 9">
    <name type="scientific">Galendromus occidentalis</name>
    <name type="common">western predatory mite</name>
    <dbReference type="NCBI Taxonomy" id="34638"/>
    <lineage>
        <taxon>Eukaryota</taxon>
        <taxon>Metazoa</taxon>
        <taxon>Ecdysozoa</taxon>
        <taxon>Arthropoda</taxon>
        <taxon>Chelicerata</taxon>
        <taxon>Arachnida</taxon>
        <taxon>Acari</taxon>
        <taxon>Parasitiformes</taxon>
        <taxon>Mesostigmata</taxon>
        <taxon>Gamasina</taxon>
        <taxon>Phytoseioidea</taxon>
        <taxon>Phytoseiidae</taxon>
        <taxon>Typhlodrominae</taxon>
        <taxon>Galendromus</taxon>
    </lineage>
</organism>
<evidence type="ECO:0000313" key="9">
    <source>
        <dbReference type="RefSeq" id="XP_028966903.1"/>
    </source>
</evidence>
<dbReference type="PROSITE" id="PS50835">
    <property type="entry name" value="IG_LIKE"/>
    <property type="match status" value="4"/>
</dbReference>
<dbReference type="Pfam" id="PF13927">
    <property type="entry name" value="Ig_3"/>
    <property type="match status" value="1"/>
</dbReference>
<keyword evidence="5" id="KW-0472">Membrane</keyword>
<feature type="domain" description="Ig-like" evidence="7">
    <location>
        <begin position="116"/>
        <end position="204"/>
    </location>
</feature>
<keyword evidence="4" id="KW-0393">Immunoglobulin domain</keyword>
<evidence type="ECO:0000259" key="7">
    <source>
        <dbReference type="PROSITE" id="PS50835"/>
    </source>
</evidence>
<dbReference type="PANTHER" id="PTHR12231:SF253">
    <property type="entry name" value="DPR-INTERACTING PROTEIN ETA, ISOFORM B-RELATED"/>
    <property type="match status" value="1"/>
</dbReference>
<dbReference type="KEGG" id="goe:114828142"/>
<dbReference type="CDD" id="cd00096">
    <property type="entry name" value="Ig"/>
    <property type="match status" value="2"/>
</dbReference>
<keyword evidence="3" id="KW-1015">Disulfide bond</keyword>
<evidence type="ECO:0000256" key="2">
    <source>
        <dbReference type="ARBA" id="ARBA00022737"/>
    </source>
</evidence>
<reference evidence="9" key="1">
    <citation type="submission" date="2025-08" db="UniProtKB">
        <authorList>
            <consortium name="RefSeq"/>
        </authorList>
    </citation>
    <scope>IDENTIFICATION</scope>
</reference>
<feature type="domain" description="Ig-like" evidence="7">
    <location>
        <begin position="30"/>
        <end position="109"/>
    </location>
</feature>
<protein>
    <submittedName>
        <fullName evidence="9">Hemicentin-2-like</fullName>
    </submittedName>
</protein>
<dbReference type="InterPro" id="IPR036179">
    <property type="entry name" value="Ig-like_dom_sf"/>
</dbReference>
<dbReference type="InterPro" id="IPR051170">
    <property type="entry name" value="Neural/epithelial_adhesion"/>
</dbReference>
<evidence type="ECO:0000256" key="3">
    <source>
        <dbReference type="ARBA" id="ARBA00023157"/>
    </source>
</evidence>
<dbReference type="AlphaFoldDB" id="A0AAJ7WI73"/>
<evidence type="ECO:0000256" key="5">
    <source>
        <dbReference type="SAM" id="Phobius"/>
    </source>
</evidence>
<keyword evidence="2" id="KW-0677">Repeat</keyword>
<keyword evidence="5" id="KW-0812">Transmembrane</keyword>
<feature type="signal peptide" evidence="6">
    <location>
        <begin position="1"/>
        <end position="22"/>
    </location>
</feature>